<feature type="compositionally biased region" description="Acidic residues" evidence="1">
    <location>
        <begin position="2478"/>
        <end position="2487"/>
    </location>
</feature>
<dbReference type="InterPro" id="IPR016024">
    <property type="entry name" value="ARM-type_fold"/>
</dbReference>
<dbReference type="EMBL" id="DF977463">
    <property type="protein sequence ID" value="GAP86356.1"/>
    <property type="molecule type" value="Genomic_DNA"/>
</dbReference>
<feature type="domain" description="Cell morphogenesis central region" evidence="4">
    <location>
        <begin position="1771"/>
        <end position="1948"/>
    </location>
</feature>
<feature type="region of interest" description="Disordered" evidence="1">
    <location>
        <begin position="2540"/>
        <end position="2565"/>
    </location>
</feature>
<dbReference type="GO" id="GO:0030427">
    <property type="term" value="C:site of polarized growth"/>
    <property type="evidence" value="ECO:0007669"/>
    <property type="project" value="TreeGrafter"/>
</dbReference>
<organism evidence="5">
    <name type="scientific">Rosellinia necatrix</name>
    <name type="common">White root-rot fungus</name>
    <dbReference type="NCBI Taxonomy" id="77044"/>
    <lineage>
        <taxon>Eukaryota</taxon>
        <taxon>Fungi</taxon>
        <taxon>Dikarya</taxon>
        <taxon>Ascomycota</taxon>
        <taxon>Pezizomycotina</taxon>
        <taxon>Sordariomycetes</taxon>
        <taxon>Xylariomycetidae</taxon>
        <taxon>Xylariales</taxon>
        <taxon>Xylariaceae</taxon>
        <taxon>Rosellinia</taxon>
    </lineage>
</organism>
<dbReference type="InterPro" id="IPR025481">
    <property type="entry name" value="Cell_Morphogen_C"/>
</dbReference>
<evidence type="ECO:0000259" key="2">
    <source>
        <dbReference type="Pfam" id="PF14222"/>
    </source>
</evidence>
<dbReference type="OMA" id="MRADTMK"/>
<feature type="compositionally biased region" description="Polar residues" evidence="1">
    <location>
        <begin position="185"/>
        <end position="195"/>
    </location>
</feature>
<protein>
    <submittedName>
        <fullName evidence="5">Putative cell morphogenesis protein PAG1</fullName>
    </submittedName>
</protein>
<dbReference type="GO" id="GO:0000902">
    <property type="term" value="P:cell morphogenesis"/>
    <property type="evidence" value="ECO:0007669"/>
    <property type="project" value="InterPro"/>
</dbReference>
<feature type="region of interest" description="Disordered" evidence="1">
    <location>
        <begin position="726"/>
        <end position="775"/>
    </location>
</feature>
<dbReference type="Pfam" id="PF14222">
    <property type="entry name" value="MOR2-PAG1_N"/>
    <property type="match status" value="1"/>
</dbReference>
<sequence>MAPSQKTLPDHPRSISRLNLYDDDNDSWENTLKPLPHDSIVSRAIAHSRESSLEKLQSGGLAGIPESPRSALSSISPSLRAGTVRTGVGTIIERAVDPKAAAYGHHRQTSIVHGIQHSRNGSLSSSSSPLSPQMIAAAGAGLLPDRLDMSIMARQEVDVSAGSSRPPTALSGSVAVSSTYPLERTSSASEINNGTLAHPPTQKKVERMHSKTRRDHGHHHSHSSRHTGDERKTAGEYALHVLFTSFIAHAEEKLNECITVPFDPEPRIEEICGPGADPAFDQFIVALGHIARPKPKALIDAIMLWRKYKSEAASGARNQLQQLKSDQPVPSLIRRNTEPVQVQTATSASDAGTSGAASLAANVAQAERRSIVSIYILCRVLLQVISRSSLSSITPEMEEKLESIIFGQLKIADVEQLEASPLKMANWNLFTQLLGAMSNINFTSVATRFIADLRNSLQDLATRSTISQTKDPEGQVELVLGGMTHLKIKIDTDENWEQACSFLASLGQLFSQSHGQRIKTAFCRILDILLLPIAAKGSNSHFTHPKWQEVLKHIGGRLGLIFAKPRYWSVSFPLTSTMLCVSPPEHASTQWLQLVRTLQTRLKDKATRPLCLLAVSRLLWAYLFRVKDTGSTVGRKLDDVMQLVLPQTKRTFSNVDTASNGPLIQIIRMIGYKYTEHCCKNIIFPLIGADLFYSNKELKVEQLEPDRMVIGIRAFLTIMSDLEQGELGRPPFPQEPEPSPRPDRLLPTSLAFTTSHDPSPVDALPPATTEALSRPVQQKALSDSVREYYKKFSQILGKITIICDNTFGGQAVLDEKFSSPGPKTPIAESFNFSRRDDYQSPADQKQAFYGLLHVAVQALPRCFTPEIPFNPLINLLCTGTAHVQDNIARSSAQSLKSIAKQSHAHQVTMGFARFIFNFDDRYATMSDGGMLGPGHIENTLRLYVELLQIWRDEIRQKTRDAASEPVEASSSERRGLKLDLSSIWAEVDHVEARGLFFLCSQSRRVRHFAITVLRLITEFDAALGKDGDEKDNVRLIDILENDSIQVMNFKDELLSIAERSRLQRGMQNANNKGALIDLCTSDDSYDTTLWFKIFPNLIRIAFDRCPFTLTIGRDLICNRILQMYKTIYTLAEPNRGFYHGPDSASSRQAERTPTTQPGVLIEQWKLYLTFACTTLVDTGNTLNGSSQGNQHQRKESKAVDRIVSARTLFKYLIPLLSVSSPSVREAVVLSMGSINVHIYRTLLEELQSHVSRCNEEARARLHQRTNSGPRRNRKTDLLWTELTHVYKLTSHFLKYPDVYQNEWILNNLCTYARDLKLFLMDGKVQNDWEFQQLRRHYCGLMGELFEGIKRTHDPSRWMTFEARKSAFTLMEDWCGFSPNQQQIRARENTMRQSLIDQQSLGERQVLTAAIEIEKRNLRTAALSAMATLCAGPVSAITESGAVLQFDLRRMVAWLEAIFNSGSDRVNLIGRRALKNLMVHNQGNSYLFEYCVGRCYFTETPKVQESYFSVITDVLLEHPDFPAPFWKWLGLCLFTLGNDVSEIRSKSARVLRALEERQQAGRSSKIQDFEISISDKTKAVYKLAQFEISKRLAKQHPELAFHIFSEFTNYFKNLQQGNQRNVVAVLLPWIQSVELKIDPNGGPIAQSYVLLANLFEITIKSSAALHNEVQALWQALATGPYPGNVRLVLDFIIALCLERREQNFVEYAKQIVVFLSSTTTTPGSKVVEFLMMQISPKAMVPNEKKEAALPPPDINQLPYCADLSEVLPVGTKQAGLSLGQLSLILLVDLMVAPAQLTVDSLPLLLQVVTVLWDHYTPLVQEQAREMLVHLIHELVISRIEDTTSPEIKGSIEDLIDAIRQHDRLVVWGYEDSNGKVDERDNKVPQSMEYLTTEVLKTFEVTFPGIKKQWGRLSLTWATSCPVRHLACRSFQIFRCILTSVDQPMLSDMLARLSNTISDDDSEIQTFSMEILTTLKTLIVKLEPDRLLLYPQLFWTTCACLESVNELEFLEAVEMLDHYVEKLDFSSPNIRKTLQDGKPLRWDGAFEGIQPSLYKGLKSSICLEPTLNLMDKLVQLPSDPLIGDDNRLFFSIIANFPRFLQTMEHDSVDDGTRRTAAILFDVAEAQGLGPICDVLGVFIDSGLDSSQDMIVRLFAAIREFFLPQLDFKMLVMLIGFLTNSIPSVKLMTMRILCVIIPDIEMRKPEIAVHGPDLISPLLRLLQTEYCMEALAVLDNVVAVSGSSMERHHLRMSMTRSSSRAIKKEYERTQSLFGIPEESGWAIPAPAQKTDVTRGNIHAAFYMCQGEAADGVSAEPTPTPEVEFHADYYRYGYTEMSQRTETMVSDDARGEGHMGDLVTKLDSLDDFFDDISETSPSESRSSRTVTEFTPDNYESGAKLYDDVLPLLHQASNNSSFENGFVERLPPSKENSINTINPGAVGASTAPLTMRPALHARSVTSPSMPTSYPPHLLDFASDEEFTEDVFSEGEEDHQRAPTNISSDPSFVLENMFKDVKQTTRAHVRRLTGGRSRETDRQRELFRAAQLNSPVPKVPSTFLQHKPSPSGDMV</sequence>
<feature type="domain" description="Cell morphogenesis central region" evidence="4">
    <location>
        <begin position="1461"/>
        <end position="1702"/>
    </location>
</feature>
<proteinExistence type="predicted"/>
<evidence type="ECO:0000259" key="3">
    <source>
        <dbReference type="Pfam" id="PF14225"/>
    </source>
</evidence>
<dbReference type="InterPro" id="IPR039867">
    <property type="entry name" value="Furry/Tao3/Mor2"/>
</dbReference>
<dbReference type="Proteomes" id="UP000054516">
    <property type="component" value="Unassembled WGS sequence"/>
</dbReference>
<feature type="region of interest" description="Disordered" evidence="1">
    <location>
        <begin position="185"/>
        <end position="231"/>
    </location>
</feature>
<dbReference type="STRING" id="77044.A0A1W2TEB8"/>
<evidence type="ECO:0000256" key="1">
    <source>
        <dbReference type="SAM" id="MobiDB-lite"/>
    </source>
</evidence>
<evidence type="ECO:0000313" key="6">
    <source>
        <dbReference type="Proteomes" id="UP000054516"/>
    </source>
</evidence>
<feature type="domain" description="Cell morphogenesis protein C-terminal" evidence="3">
    <location>
        <begin position="1989"/>
        <end position="2239"/>
    </location>
</feature>
<dbReference type="Pfam" id="PF14225">
    <property type="entry name" value="MOR2-PAG1_C"/>
    <property type="match status" value="1"/>
</dbReference>
<dbReference type="PANTHER" id="PTHR12295:SF30">
    <property type="entry name" value="PROTEIN FURRY"/>
    <property type="match status" value="1"/>
</dbReference>
<evidence type="ECO:0000259" key="4">
    <source>
        <dbReference type="Pfam" id="PF14228"/>
    </source>
</evidence>
<dbReference type="Pfam" id="PF14228">
    <property type="entry name" value="MOR2-PAG1_mid"/>
    <property type="match status" value="2"/>
</dbReference>
<feature type="region of interest" description="Disordered" evidence="1">
    <location>
        <begin position="56"/>
        <end position="75"/>
    </location>
</feature>
<dbReference type="InterPro" id="IPR025614">
    <property type="entry name" value="Cell_morpho_N"/>
</dbReference>
<dbReference type="InterPro" id="IPR029473">
    <property type="entry name" value="MOR2-PAG1_mid"/>
</dbReference>
<feature type="region of interest" description="Disordered" evidence="1">
    <location>
        <begin position="2478"/>
        <end position="2500"/>
    </location>
</feature>
<reference evidence="5" key="1">
    <citation type="submission" date="2016-03" db="EMBL/GenBank/DDBJ databases">
        <title>Draft genome sequence of Rosellinia necatrix.</title>
        <authorList>
            <person name="Kanematsu S."/>
        </authorList>
    </citation>
    <scope>NUCLEOTIDE SEQUENCE [LARGE SCALE GENOMIC DNA]</scope>
    <source>
        <strain evidence="5">W97</strain>
    </source>
</reference>
<dbReference type="OrthoDB" id="6287725at2759"/>
<evidence type="ECO:0000313" key="5">
    <source>
        <dbReference type="EMBL" id="GAP86356.1"/>
    </source>
</evidence>
<dbReference type="GO" id="GO:0005938">
    <property type="term" value="C:cell cortex"/>
    <property type="evidence" value="ECO:0007669"/>
    <property type="project" value="TreeGrafter"/>
</dbReference>
<dbReference type="PANTHER" id="PTHR12295">
    <property type="entry name" value="FURRY-RELATED"/>
    <property type="match status" value="1"/>
</dbReference>
<gene>
    <name evidence="5" type="ORF">SAMD00023353_1800520</name>
</gene>
<feature type="domain" description="Cell morphogenesis protein N-terminal" evidence="2">
    <location>
        <begin position="367"/>
        <end position="950"/>
    </location>
</feature>
<name>A0A1W2TEB8_ROSNE</name>
<keyword evidence="6" id="KW-1185">Reference proteome</keyword>
<dbReference type="SUPFAM" id="SSF48371">
    <property type="entry name" value="ARM repeat"/>
    <property type="match status" value="2"/>
</dbReference>
<feature type="compositionally biased region" description="Basic residues" evidence="1">
    <location>
        <begin position="210"/>
        <end position="225"/>
    </location>
</feature>
<accession>A0A1W2TEB8</accession>